<dbReference type="Proteomes" id="UP000195570">
    <property type="component" value="Unassembled WGS sequence"/>
</dbReference>
<feature type="compositionally biased region" description="Basic and acidic residues" evidence="2">
    <location>
        <begin position="823"/>
        <end position="832"/>
    </location>
</feature>
<sequence>MGSSDDEWQNPPVFPGGRRPGAGGSGENAMLAARRRAMQERREADSSQRGGLASGPVIQPSGKAVESLPWDDSSDSVKQQPQRPQMQVQVPPPQAASAVTEEMLETLRRDLEAKKKVLSAAKEKEEALREQWRAQKAQRMAQIAQLDEKIRRQQDAVEDVKAVAERELRDAEAAQQQRLREEKERMEMEIREQYEPLIAEQRAQLKELQAKETKLQAELNAGDNAKDLVNRCISSALATILQRVEGMFAEDTSTMNEWENDVQRLVRNEVRSSFAVANDTEAQREREEYQRYFEDTLDFWRRAEAEQRERVLKMDEQLLLDLQSMVHDDLDRLQREEFNMEELYVQSRETWAEQHQQLLQRELNAAMSRRAAEFEEQRAARHELHLERMKVAEERHHETVQKLRWFHEKQMTLLREQYAKEQRLEEQRMMLASAAQEDVARATEEFGHVADAVEGLLQLLKDYRQSVDEGRASIDEERRRTLEAREATLNALQDIVSKQTVATNDEYTSLSTTLNKLETVRAMVEQHLEDERIWLGKQEASFARSKAEWEREYRRWKQMVEMEKSQVLERYNGVLSELHQVATLLSEEERDVQTEQTSISSWLRHVSEEAGAEVRQLQKREEDLKERQIKMQALGDEVQTKGFQLNEQWEKLRLERQQLVNEENVLREDEAKLRQTSHYLRMLQAQIEGTKIESVAAKDRVRSLQCELLASRTAIDQMRQPKKCDFRHRAEPIEVPIRRQAQNIENDSTRLPLRVLNELRELLDTEETCRDQAPVVTFSTNSKLQKVNHEAFSPPPREEGGNTQNRSRHREERRSRTDKRKTKYTDPADISRDTFSQTCNSSNNFTTLIGFSDSEALHESATQSP</sequence>
<reference evidence="3" key="1">
    <citation type="submission" date="2016-09" db="EMBL/GenBank/DDBJ databases">
        <authorList>
            <person name="Hebert L."/>
            <person name="Moumen B."/>
        </authorList>
    </citation>
    <scope>NUCLEOTIDE SEQUENCE [LARGE SCALE GENOMIC DNA]</scope>
    <source>
        <strain evidence="3">OVI</strain>
    </source>
</reference>
<keyword evidence="1" id="KW-0175">Coiled coil</keyword>
<organism evidence="3 4">
    <name type="scientific">Trypanosoma equiperdum</name>
    <dbReference type="NCBI Taxonomy" id="5694"/>
    <lineage>
        <taxon>Eukaryota</taxon>
        <taxon>Discoba</taxon>
        <taxon>Euglenozoa</taxon>
        <taxon>Kinetoplastea</taxon>
        <taxon>Metakinetoplastina</taxon>
        <taxon>Trypanosomatida</taxon>
        <taxon>Trypanosomatidae</taxon>
        <taxon>Trypanosoma</taxon>
    </lineage>
</organism>
<comment type="caution">
    <text evidence="3">The sequence shown here is derived from an EMBL/GenBank/DDBJ whole genome shotgun (WGS) entry which is preliminary data.</text>
</comment>
<gene>
    <name evidence="3" type="ORF">TEOVI_000331800</name>
</gene>
<dbReference type="AlphaFoldDB" id="A0A1G4IH17"/>
<protein>
    <submittedName>
        <fullName evidence="3">Uncharacterized protein</fullName>
    </submittedName>
</protein>
<dbReference type="EMBL" id="CZPT02001716">
    <property type="protein sequence ID" value="SCU71737.1"/>
    <property type="molecule type" value="Genomic_DNA"/>
</dbReference>
<evidence type="ECO:0000313" key="4">
    <source>
        <dbReference type="Proteomes" id="UP000195570"/>
    </source>
</evidence>
<evidence type="ECO:0000313" key="3">
    <source>
        <dbReference type="EMBL" id="SCU71737.1"/>
    </source>
</evidence>
<feature type="coiled-coil region" evidence="1">
    <location>
        <begin position="104"/>
        <end position="225"/>
    </location>
</feature>
<dbReference type="GeneID" id="92377258"/>
<feature type="compositionally biased region" description="Basic and acidic residues" evidence="2">
    <location>
        <begin position="37"/>
        <end position="46"/>
    </location>
</feature>
<feature type="compositionally biased region" description="Low complexity" evidence="2">
    <location>
        <begin position="79"/>
        <end position="89"/>
    </location>
</feature>
<dbReference type="VEuPathDB" id="TriTrypDB:TEOVI_000331800"/>
<feature type="region of interest" description="Disordered" evidence="2">
    <location>
        <begin position="1"/>
        <end position="98"/>
    </location>
</feature>
<evidence type="ECO:0000256" key="2">
    <source>
        <dbReference type="SAM" id="MobiDB-lite"/>
    </source>
</evidence>
<accession>A0A1G4IH17</accession>
<proteinExistence type="predicted"/>
<keyword evidence="4" id="KW-1185">Reference proteome</keyword>
<feature type="region of interest" description="Disordered" evidence="2">
    <location>
        <begin position="780"/>
        <end position="839"/>
    </location>
</feature>
<name>A0A1G4IH17_TRYEQ</name>
<evidence type="ECO:0000256" key="1">
    <source>
        <dbReference type="SAM" id="Coils"/>
    </source>
</evidence>
<dbReference type="RefSeq" id="XP_067082341.1">
    <property type="nucleotide sequence ID" value="XM_067226240.1"/>
</dbReference>
<feature type="coiled-coil region" evidence="1">
    <location>
        <begin position="607"/>
        <end position="672"/>
    </location>
</feature>